<protein>
    <submittedName>
        <fullName evidence="1">Uncharacterized protein</fullName>
    </submittedName>
</protein>
<proteinExistence type="predicted"/>
<organism evidence="1 2">
    <name type="scientific">Eumeta variegata</name>
    <name type="common">Bagworm moth</name>
    <name type="synonym">Eumeta japonica</name>
    <dbReference type="NCBI Taxonomy" id="151549"/>
    <lineage>
        <taxon>Eukaryota</taxon>
        <taxon>Metazoa</taxon>
        <taxon>Ecdysozoa</taxon>
        <taxon>Arthropoda</taxon>
        <taxon>Hexapoda</taxon>
        <taxon>Insecta</taxon>
        <taxon>Pterygota</taxon>
        <taxon>Neoptera</taxon>
        <taxon>Endopterygota</taxon>
        <taxon>Lepidoptera</taxon>
        <taxon>Glossata</taxon>
        <taxon>Ditrysia</taxon>
        <taxon>Tineoidea</taxon>
        <taxon>Psychidae</taxon>
        <taxon>Oiketicinae</taxon>
        <taxon>Eumeta</taxon>
    </lineage>
</organism>
<keyword evidence="2" id="KW-1185">Reference proteome</keyword>
<dbReference type="Proteomes" id="UP000299102">
    <property type="component" value="Unassembled WGS sequence"/>
</dbReference>
<dbReference type="AlphaFoldDB" id="A0A4C1U0H1"/>
<sequence length="163" mass="18295">MKFAHKRNSFSPPTSTPQSVACVYAHNPPAEVSLQMNDVASQGAEEVAAHENYDLSNILVGFNRAGAFMSPRRALIAADKRHETIQITQITLTECVWELAARWEQSAPGRRAATTSRSFGETCHCRKLSDENRETRGQYPRDNSYTIDGRSKWIISCKDLFDC</sequence>
<accession>A0A4C1U0H1</accession>
<name>A0A4C1U0H1_EUMVA</name>
<gene>
    <name evidence="1" type="ORF">EVAR_8887_1</name>
</gene>
<reference evidence="1 2" key="1">
    <citation type="journal article" date="2019" name="Commun. Biol.">
        <title>The bagworm genome reveals a unique fibroin gene that provides high tensile strength.</title>
        <authorList>
            <person name="Kono N."/>
            <person name="Nakamura H."/>
            <person name="Ohtoshi R."/>
            <person name="Tomita M."/>
            <person name="Numata K."/>
            <person name="Arakawa K."/>
        </authorList>
    </citation>
    <scope>NUCLEOTIDE SEQUENCE [LARGE SCALE GENOMIC DNA]</scope>
</reference>
<evidence type="ECO:0000313" key="2">
    <source>
        <dbReference type="Proteomes" id="UP000299102"/>
    </source>
</evidence>
<comment type="caution">
    <text evidence="1">The sequence shown here is derived from an EMBL/GenBank/DDBJ whole genome shotgun (WGS) entry which is preliminary data.</text>
</comment>
<dbReference type="EMBL" id="BGZK01000111">
    <property type="protein sequence ID" value="GBP19727.1"/>
    <property type="molecule type" value="Genomic_DNA"/>
</dbReference>
<evidence type="ECO:0000313" key="1">
    <source>
        <dbReference type="EMBL" id="GBP19727.1"/>
    </source>
</evidence>